<feature type="transmembrane region" description="Helical" evidence="7">
    <location>
        <begin position="143"/>
        <end position="163"/>
    </location>
</feature>
<dbReference type="PANTHER" id="PTHR30347:SF1">
    <property type="entry name" value="MECHANOSENSITIVE CHANNEL MSCK"/>
    <property type="match status" value="1"/>
</dbReference>
<dbReference type="SUPFAM" id="SSF82861">
    <property type="entry name" value="Mechanosensitive channel protein MscS (YggB), transmembrane region"/>
    <property type="match status" value="1"/>
</dbReference>
<dbReference type="SUPFAM" id="SSF82689">
    <property type="entry name" value="Mechanosensitive channel protein MscS (YggB), C-terminal domain"/>
    <property type="match status" value="1"/>
</dbReference>
<accession>A0A2S9X4V7</accession>
<feature type="transmembrane region" description="Helical" evidence="7">
    <location>
        <begin position="102"/>
        <end position="123"/>
    </location>
</feature>
<feature type="transmembrane region" description="Helical" evidence="7">
    <location>
        <begin position="36"/>
        <end position="54"/>
    </location>
</feature>
<dbReference type="Gene3D" id="2.30.30.60">
    <property type="match status" value="1"/>
</dbReference>
<dbReference type="Gene3D" id="1.10.287.1260">
    <property type="match status" value="1"/>
</dbReference>
<keyword evidence="6 7" id="KW-0472">Membrane</keyword>
<dbReference type="InterPro" id="IPR052702">
    <property type="entry name" value="MscS-like_channel"/>
</dbReference>
<dbReference type="InterPro" id="IPR006685">
    <property type="entry name" value="MscS_channel_2nd"/>
</dbReference>
<gene>
    <name evidence="10" type="ORF">BUE93_10790</name>
</gene>
<feature type="transmembrane region" description="Helical" evidence="7">
    <location>
        <begin position="183"/>
        <end position="205"/>
    </location>
</feature>
<dbReference type="AlphaFoldDB" id="A0A2S9X4V7"/>
<reference evidence="10 11" key="1">
    <citation type="submission" date="2017-01" db="EMBL/GenBank/DDBJ databases">
        <title>New insights into the genetic diversity of Chromobacterium isolated from tropical freshwater lake.</title>
        <authorList>
            <person name="Santos A.B."/>
            <person name="Nascimento A.M."/>
            <person name="Da Silva P.C."/>
        </authorList>
    </citation>
    <scope>NUCLEOTIDE SEQUENCE [LARGE SCALE GENOMIC DNA]</scope>
    <source>
        <strain evidence="10 11">56AF</strain>
    </source>
</reference>
<proteinExistence type="inferred from homology"/>
<evidence type="ECO:0000256" key="1">
    <source>
        <dbReference type="ARBA" id="ARBA00004651"/>
    </source>
</evidence>
<organism evidence="10 11">
    <name type="scientific">Chromobacterium amazonense</name>
    <dbReference type="NCBI Taxonomy" id="1382803"/>
    <lineage>
        <taxon>Bacteria</taxon>
        <taxon>Pseudomonadati</taxon>
        <taxon>Pseudomonadota</taxon>
        <taxon>Betaproteobacteria</taxon>
        <taxon>Neisseriales</taxon>
        <taxon>Chromobacteriaceae</taxon>
        <taxon>Chromobacterium</taxon>
    </lineage>
</organism>
<keyword evidence="4 7" id="KW-0812">Transmembrane</keyword>
<dbReference type="InterPro" id="IPR011066">
    <property type="entry name" value="MscS_channel_C_sf"/>
</dbReference>
<keyword evidence="3" id="KW-1003">Cell membrane</keyword>
<comment type="similarity">
    <text evidence="2">Belongs to the MscS (TC 1.A.23) family.</text>
</comment>
<dbReference type="InterPro" id="IPR011014">
    <property type="entry name" value="MscS_channel_TM-2"/>
</dbReference>
<evidence type="ECO:0000256" key="7">
    <source>
        <dbReference type="SAM" id="Phobius"/>
    </source>
</evidence>
<evidence type="ECO:0000256" key="3">
    <source>
        <dbReference type="ARBA" id="ARBA00022475"/>
    </source>
</evidence>
<feature type="transmembrane region" description="Helical" evidence="7">
    <location>
        <begin position="75"/>
        <end position="96"/>
    </location>
</feature>
<feature type="domain" description="Mechanosensitive ion channel MscS" evidence="8">
    <location>
        <begin position="267"/>
        <end position="333"/>
    </location>
</feature>
<dbReference type="SUPFAM" id="SSF50182">
    <property type="entry name" value="Sm-like ribonucleoproteins"/>
    <property type="match status" value="1"/>
</dbReference>
<dbReference type="PANTHER" id="PTHR30347">
    <property type="entry name" value="POTASSIUM CHANNEL RELATED"/>
    <property type="match status" value="1"/>
</dbReference>
<name>A0A2S9X4V7_9NEIS</name>
<evidence type="ECO:0000256" key="4">
    <source>
        <dbReference type="ARBA" id="ARBA00022692"/>
    </source>
</evidence>
<evidence type="ECO:0000313" key="11">
    <source>
        <dbReference type="Proteomes" id="UP000239469"/>
    </source>
</evidence>
<dbReference type="Pfam" id="PF21082">
    <property type="entry name" value="MS_channel_3rd"/>
    <property type="match status" value="1"/>
</dbReference>
<sequence>MGPFTVLTRSRTLLLFIRKEMDFFALLDALQTPNGLIELGIGALCVLLAVVIARRLYRRWFTDTPERYEQFLPYLGFRLVLPVSAQLLVIAASLAWGRLEHAPMLVLHIFSAMLFWLAVIRLCTAVVRQAFPSGRFERHSEHVLATALWLGFVSWTIGFDVAVTDWLESMTFSIGKTKLDMLTIINGLLWVTVIVVVALWASRLIEARIMKLKHLDSNLRIVFAKLTRIILVVIAVMVALPVVGIDLTVLAALGGGFTIGLGLSLQNIARNFLSGFVILLDRSIRIGDRLMVGDRVGNVTRMTSRYVVLRGGDGSEALIPNDLLVSNTVVNQSYSEKSLWTSVPVQVAYGTDLDLAMSLLKQAAVHPRVQTQPGPNAFVTLFADSGINMELGFWVLDPENGFMGLKSDINLAIWRLFKQHNIEIPFPQREVRIVGDKPAQG</sequence>
<protein>
    <submittedName>
        <fullName evidence="10">Mechanosensitive ion channel protein MscS</fullName>
    </submittedName>
</protein>
<dbReference type="GO" id="GO:0008381">
    <property type="term" value="F:mechanosensitive monoatomic ion channel activity"/>
    <property type="evidence" value="ECO:0007669"/>
    <property type="project" value="UniProtKB-ARBA"/>
</dbReference>
<dbReference type="InterPro" id="IPR010920">
    <property type="entry name" value="LSM_dom_sf"/>
</dbReference>
<dbReference type="InterPro" id="IPR049278">
    <property type="entry name" value="MS_channel_C"/>
</dbReference>
<keyword evidence="5 7" id="KW-1133">Transmembrane helix</keyword>
<dbReference type="EMBL" id="MTBD01000025">
    <property type="protein sequence ID" value="PRP70758.1"/>
    <property type="molecule type" value="Genomic_DNA"/>
</dbReference>
<evidence type="ECO:0000259" key="8">
    <source>
        <dbReference type="Pfam" id="PF00924"/>
    </source>
</evidence>
<feature type="transmembrane region" description="Helical" evidence="7">
    <location>
        <begin position="226"/>
        <end position="253"/>
    </location>
</feature>
<dbReference type="Pfam" id="PF00924">
    <property type="entry name" value="MS_channel_2nd"/>
    <property type="match status" value="1"/>
</dbReference>
<evidence type="ECO:0000256" key="5">
    <source>
        <dbReference type="ARBA" id="ARBA00022989"/>
    </source>
</evidence>
<evidence type="ECO:0000256" key="6">
    <source>
        <dbReference type="ARBA" id="ARBA00023136"/>
    </source>
</evidence>
<comment type="caution">
    <text evidence="10">The sequence shown here is derived from an EMBL/GenBank/DDBJ whole genome shotgun (WGS) entry which is preliminary data.</text>
</comment>
<dbReference type="InterPro" id="IPR023408">
    <property type="entry name" value="MscS_beta-dom_sf"/>
</dbReference>
<comment type="subcellular location">
    <subcellularLocation>
        <location evidence="1">Cell membrane</location>
        <topology evidence="1">Multi-pass membrane protein</topology>
    </subcellularLocation>
</comment>
<dbReference type="GO" id="GO:0005886">
    <property type="term" value="C:plasma membrane"/>
    <property type="evidence" value="ECO:0007669"/>
    <property type="project" value="UniProtKB-SubCell"/>
</dbReference>
<dbReference type="Gene3D" id="3.30.70.100">
    <property type="match status" value="1"/>
</dbReference>
<evidence type="ECO:0000313" key="10">
    <source>
        <dbReference type="EMBL" id="PRP70758.1"/>
    </source>
</evidence>
<evidence type="ECO:0000259" key="9">
    <source>
        <dbReference type="Pfam" id="PF21082"/>
    </source>
</evidence>
<dbReference type="Proteomes" id="UP000239469">
    <property type="component" value="Unassembled WGS sequence"/>
</dbReference>
<feature type="domain" description="Mechanosensitive ion channel MscS C-terminal" evidence="9">
    <location>
        <begin position="343"/>
        <end position="424"/>
    </location>
</feature>
<evidence type="ECO:0000256" key="2">
    <source>
        <dbReference type="ARBA" id="ARBA00008017"/>
    </source>
</evidence>